<proteinExistence type="predicted"/>
<evidence type="ECO:0000313" key="2">
    <source>
        <dbReference type="EMBL" id="GAA3522612.1"/>
    </source>
</evidence>
<name>A0ABP6UXA4_9FLAO</name>
<dbReference type="Pfam" id="PF14292">
    <property type="entry name" value="SusE"/>
    <property type="match status" value="1"/>
</dbReference>
<comment type="caution">
    <text evidence="2">The sequence shown here is derived from an EMBL/GenBank/DDBJ whole genome shotgun (WGS) entry which is preliminary data.</text>
</comment>
<keyword evidence="3" id="KW-1185">Reference proteome</keyword>
<dbReference type="EMBL" id="BAABCW010000030">
    <property type="protein sequence ID" value="GAA3522612.1"/>
    <property type="molecule type" value="Genomic_DNA"/>
</dbReference>
<evidence type="ECO:0000259" key="1">
    <source>
        <dbReference type="Pfam" id="PF14292"/>
    </source>
</evidence>
<accession>A0ABP6UXA4</accession>
<dbReference type="Proteomes" id="UP001500459">
    <property type="component" value="Unassembled WGS sequence"/>
</dbReference>
<dbReference type="Gene3D" id="2.60.40.3620">
    <property type="match status" value="1"/>
</dbReference>
<sequence>MKKLHTLLIVLISLCWIGCEESDDIQFVENGMTNPVIVSPSEAITLSKDALSNKVFTLVWNDAELDTPTVLTYTVEMAAAGTEFATPVLLGTTAEHFISVTTKEFNDAAIEAGLTPGEEGAVELRVMSSIGSATGVPLFSESVTFYTTPFTTGVPQLFMVGAFQAYYGKSAWTPTEAIEMNYVGDGTTQLFEAYCKLGAEDGFKFITEAADWSVVDGNYGTIGGVQDGTIENAGTSSDIKGGVEGFYYVQVDIDNLTYQLIQMDWGIIGNATPSGWDGETAMTYNFEDNQFMITQDLVEGEMKLRSKNTSNAIFGSDEDWKYNVGDSGADAVATDSGDGNFAITTGNKTIVLDIQFNGVATTEITNN</sequence>
<dbReference type="InterPro" id="IPR025970">
    <property type="entry name" value="SusE"/>
</dbReference>
<dbReference type="RefSeq" id="WP_344930780.1">
    <property type="nucleotide sequence ID" value="NZ_BAABCW010000030.1"/>
</dbReference>
<evidence type="ECO:0000313" key="3">
    <source>
        <dbReference type="Proteomes" id="UP001500459"/>
    </source>
</evidence>
<gene>
    <name evidence="2" type="ORF">GCM10022393_41520</name>
</gene>
<feature type="domain" description="SusE outer membrane protein" evidence="1">
    <location>
        <begin position="27"/>
        <end position="126"/>
    </location>
</feature>
<reference evidence="3" key="1">
    <citation type="journal article" date="2019" name="Int. J. Syst. Evol. Microbiol.">
        <title>The Global Catalogue of Microorganisms (GCM) 10K type strain sequencing project: providing services to taxonomists for standard genome sequencing and annotation.</title>
        <authorList>
            <consortium name="The Broad Institute Genomics Platform"/>
            <consortium name="The Broad Institute Genome Sequencing Center for Infectious Disease"/>
            <person name="Wu L."/>
            <person name="Ma J."/>
        </authorList>
    </citation>
    <scope>NUCLEOTIDE SEQUENCE [LARGE SCALE GENOMIC DNA]</scope>
    <source>
        <strain evidence="3">JCM 17106</strain>
    </source>
</reference>
<protein>
    <recommendedName>
        <fullName evidence="1">SusE outer membrane protein domain-containing protein</fullName>
    </recommendedName>
</protein>
<organism evidence="2 3">
    <name type="scientific">Aquimarina addita</name>
    <dbReference type="NCBI Taxonomy" id="870485"/>
    <lineage>
        <taxon>Bacteria</taxon>
        <taxon>Pseudomonadati</taxon>
        <taxon>Bacteroidota</taxon>
        <taxon>Flavobacteriia</taxon>
        <taxon>Flavobacteriales</taxon>
        <taxon>Flavobacteriaceae</taxon>
        <taxon>Aquimarina</taxon>
    </lineage>
</organism>